<evidence type="ECO:0000313" key="3">
    <source>
        <dbReference type="EMBL" id="PWA04658.1"/>
    </source>
</evidence>
<dbReference type="AlphaFoldDB" id="A0A2U1JID7"/>
<feature type="signal peptide" evidence="2">
    <location>
        <begin position="1"/>
        <end position="18"/>
    </location>
</feature>
<evidence type="ECO:0000313" key="4">
    <source>
        <dbReference type="Proteomes" id="UP000245449"/>
    </source>
</evidence>
<keyword evidence="4" id="KW-1185">Reference proteome</keyword>
<feature type="chain" id="PRO_5015614342" description="DUF4890 domain-containing protein" evidence="2">
    <location>
        <begin position="19"/>
        <end position="143"/>
    </location>
</feature>
<dbReference type="RefSeq" id="WP_116725298.1">
    <property type="nucleotide sequence ID" value="NZ_QCZI01000012.1"/>
</dbReference>
<proteinExistence type="predicted"/>
<evidence type="ECO:0008006" key="5">
    <source>
        <dbReference type="Google" id="ProtNLM"/>
    </source>
</evidence>
<evidence type="ECO:0000256" key="1">
    <source>
        <dbReference type="SAM" id="MobiDB-lite"/>
    </source>
</evidence>
<name>A0A2U1JID7_9FLAO</name>
<accession>A0A2U1JID7</accession>
<keyword evidence="2" id="KW-0732">Signal</keyword>
<protein>
    <recommendedName>
        <fullName evidence="5">DUF4890 domain-containing protein</fullName>
    </recommendedName>
</protein>
<organism evidence="3 4">
    <name type="scientific">Flavobacterium psychrotolerans</name>
    <dbReference type="NCBI Taxonomy" id="2169410"/>
    <lineage>
        <taxon>Bacteria</taxon>
        <taxon>Pseudomonadati</taxon>
        <taxon>Bacteroidota</taxon>
        <taxon>Flavobacteriia</taxon>
        <taxon>Flavobacteriales</taxon>
        <taxon>Flavobacteriaceae</taxon>
        <taxon>Flavobacterium</taxon>
    </lineage>
</organism>
<dbReference type="Proteomes" id="UP000245449">
    <property type="component" value="Unassembled WGS sequence"/>
</dbReference>
<dbReference type="OrthoDB" id="956918at2"/>
<feature type="region of interest" description="Disordered" evidence="1">
    <location>
        <begin position="21"/>
        <end position="41"/>
    </location>
</feature>
<sequence>MKKLFLAALLVVGLTTFAQEQKDKPKRAGMENLTQEQKNQMHLKRLTSELDLNAKQQLEVGKIIAEQGTKKEAMKAKHEAMKAEQKRPTDEERAAIKKQMLDDKNAMNDKMKAVLSPEQFVKWNEIREKNKAKRGERKGMKRE</sequence>
<dbReference type="EMBL" id="QCZI01000012">
    <property type="protein sequence ID" value="PWA04658.1"/>
    <property type="molecule type" value="Genomic_DNA"/>
</dbReference>
<evidence type="ECO:0000256" key="2">
    <source>
        <dbReference type="SAM" id="SignalP"/>
    </source>
</evidence>
<comment type="caution">
    <text evidence="3">The sequence shown here is derived from an EMBL/GenBank/DDBJ whole genome shotgun (WGS) entry which is preliminary data.</text>
</comment>
<reference evidence="3 4" key="1">
    <citation type="submission" date="2018-04" db="EMBL/GenBank/DDBJ databases">
        <title>Flavobacterium sp. nov., isolated from glacier ice.</title>
        <authorList>
            <person name="Liu Q."/>
            <person name="Xin Y.-H."/>
        </authorList>
    </citation>
    <scope>NUCLEOTIDE SEQUENCE [LARGE SCALE GENOMIC DNA]</scope>
    <source>
        <strain evidence="3 4">RB1R5</strain>
    </source>
</reference>
<gene>
    <name evidence="3" type="ORF">DB895_10385</name>
</gene>